<dbReference type="CDD" id="cd06464">
    <property type="entry name" value="ACD_sHsps-like"/>
    <property type="match status" value="1"/>
</dbReference>
<feature type="compositionally biased region" description="Basic and acidic residues" evidence="4">
    <location>
        <begin position="61"/>
        <end position="77"/>
    </location>
</feature>
<comment type="similarity">
    <text evidence="2 3">Belongs to the small heat shock protein (HSP20) family.</text>
</comment>
<feature type="region of interest" description="Disordered" evidence="4">
    <location>
        <begin position="61"/>
        <end position="131"/>
    </location>
</feature>
<dbReference type="InterPro" id="IPR031107">
    <property type="entry name" value="Small_HSP"/>
</dbReference>
<evidence type="ECO:0000313" key="6">
    <source>
        <dbReference type="EMBL" id="CAE0650848.1"/>
    </source>
</evidence>
<evidence type="ECO:0000256" key="1">
    <source>
        <dbReference type="ARBA" id="ARBA00023016"/>
    </source>
</evidence>
<feature type="compositionally biased region" description="Polar residues" evidence="4">
    <location>
        <begin position="119"/>
        <end position="128"/>
    </location>
</feature>
<dbReference type="Gene3D" id="2.60.40.790">
    <property type="match status" value="1"/>
</dbReference>
<evidence type="ECO:0000256" key="4">
    <source>
        <dbReference type="SAM" id="MobiDB-lite"/>
    </source>
</evidence>
<accession>A0A7S3YGD9</accession>
<keyword evidence="1" id="KW-0346">Stress response</keyword>
<dbReference type="AlphaFoldDB" id="A0A7S3YGD9"/>
<feature type="compositionally biased region" description="Basic and acidic residues" evidence="4">
    <location>
        <begin position="85"/>
        <end position="118"/>
    </location>
</feature>
<reference evidence="6" key="1">
    <citation type="submission" date="2021-01" db="EMBL/GenBank/DDBJ databases">
        <authorList>
            <person name="Corre E."/>
            <person name="Pelletier E."/>
            <person name="Niang G."/>
            <person name="Scheremetjew M."/>
            <person name="Finn R."/>
            <person name="Kale V."/>
            <person name="Holt S."/>
            <person name="Cochrane G."/>
            <person name="Meng A."/>
            <person name="Brown T."/>
            <person name="Cohen L."/>
        </authorList>
    </citation>
    <scope>NUCLEOTIDE SEQUENCE</scope>
    <source>
        <strain evidence="6">CCCM811</strain>
    </source>
</reference>
<name>A0A7S3YGD9_9EUKA</name>
<dbReference type="Pfam" id="PF00011">
    <property type="entry name" value="HSP20"/>
    <property type="match status" value="1"/>
</dbReference>
<feature type="domain" description="SHSP" evidence="5">
    <location>
        <begin position="133"/>
        <end position="242"/>
    </location>
</feature>
<organism evidence="6">
    <name type="scientific">Lotharella globosa</name>
    <dbReference type="NCBI Taxonomy" id="91324"/>
    <lineage>
        <taxon>Eukaryota</taxon>
        <taxon>Sar</taxon>
        <taxon>Rhizaria</taxon>
        <taxon>Cercozoa</taxon>
        <taxon>Chlorarachniophyceae</taxon>
        <taxon>Lotharella</taxon>
    </lineage>
</organism>
<protein>
    <recommendedName>
        <fullName evidence="5">SHSP domain-containing protein</fullName>
    </recommendedName>
</protein>
<dbReference type="InterPro" id="IPR002068">
    <property type="entry name" value="A-crystallin/Hsp20_dom"/>
</dbReference>
<evidence type="ECO:0000256" key="3">
    <source>
        <dbReference type="RuleBase" id="RU003616"/>
    </source>
</evidence>
<dbReference type="PROSITE" id="PS01031">
    <property type="entry name" value="SHSP"/>
    <property type="match status" value="1"/>
</dbReference>
<dbReference type="EMBL" id="HBIV01006260">
    <property type="protein sequence ID" value="CAE0650848.1"/>
    <property type="molecule type" value="Transcribed_RNA"/>
</dbReference>
<gene>
    <name evidence="6" type="ORF">LGLO00237_LOCUS4550</name>
</gene>
<dbReference type="InterPro" id="IPR008978">
    <property type="entry name" value="HSP20-like_chaperone"/>
</dbReference>
<dbReference type="SUPFAM" id="SSF49764">
    <property type="entry name" value="HSP20-like chaperones"/>
    <property type="match status" value="1"/>
</dbReference>
<proteinExistence type="inferred from homology"/>
<evidence type="ECO:0000259" key="5">
    <source>
        <dbReference type="PROSITE" id="PS01031"/>
    </source>
</evidence>
<sequence length="243" mass="27765">MYYYRPRYTTTPFYRRASPFAPMLTPFSRAFFDDDDDDDYMMEPEPIVFFRPVVRRRNVDTKHHPTEDVESEAKKPNEPIASFTADDKDTNMEVDRTGEQKKKANDEKDASSVEKESKNAVTTTSSTGKDLASLLDDGWQTMANIETDEDERAHHYKLSGLKDDSIEINLEHGNNLVISGKTEKKTENGFYTSSFKRSFTLPANVEKQAIRAEFKDGNLAIHVPKTPVVPKNAKRSIPIKMDK</sequence>
<evidence type="ECO:0000256" key="2">
    <source>
        <dbReference type="PROSITE-ProRule" id="PRU00285"/>
    </source>
</evidence>
<dbReference type="PANTHER" id="PTHR11527">
    <property type="entry name" value="HEAT-SHOCK PROTEIN 20 FAMILY MEMBER"/>
    <property type="match status" value="1"/>
</dbReference>